<dbReference type="InterPro" id="IPR000795">
    <property type="entry name" value="T_Tr_GTP-bd_dom"/>
</dbReference>
<evidence type="ECO:0000259" key="1">
    <source>
        <dbReference type="PROSITE" id="PS51722"/>
    </source>
</evidence>
<dbReference type="InterPro" id="IPR047043">
    <property type="entry name" value="BipA_III"/>
</dbReference>
<dbReference type="InterPro" id="IPR009000">
    <property type="entry name" value="Transl_B-barrel_sf"/>
</dbReference>
<dbReference type="Gene3D" id="2.40.30.10">
    <property type="entry name" value="Translation factors"/>
    <property type="match status" value="1"/>
</dbReference>
<dbReference type="Gene3D" id="3.30.70.240">
    <property type="match status" value="1"/>
</dbReference>
<dbReference type="PANTHER" id="PTHR42908">
    <property type="entry name" value="TRANSLATION ELONGATION FACTOR-RELATED"/>
    <property type="match status" value="1"/>
</dbReference>
<sequence length="603" mass="66482">MITKLRNIAIIAHVDHGKTTLVDKLLSQSQTFDERFQTSNRMMDSNDLEKERGITISSKNTAISWGEYRINIVDTPGHADFGGEVERVLSMVDSVLLLVDAVDGPMPQTRFVTKKAFEQGLNPIVVINKIDRPSARPDWVIDQVFDLFDQLGATEEQLDFPVIYASALGGYASIDDSARDGDMTPMFEAIIDKVPAPDVNLDGAFQMQISSLDYSSFVGAIGIGRVIRGIAKKNMQAVLINSDGTKRNVKISQLLGFHGLERHETDSAAAGDIVGVVGIENISISDTICDPSIVEALPPLSVDEPTVSMAFRVNDSPFAGLDGKYITSRNIKERLDKELIYNVALRVEDTEDASEFLVSGRGELHLSILIETMRREGFEVSVGRPQVILREVDGVICEPFENLAVDVESRHQGSVMEKLGERKAELTNMAPDGKGRVKLDFVIPARGLIGFRTDFLTATTGTGLMYSSFESYRPQKEGKIGQRVNGSLISMNQGKSVAYAIFNLQKSGKFFIGHGEDIYEGMVVGINSRDKDLVVNVMKGKQLTNVRASGSDEAVALIPPVRLDLEQALEFIDDDELVEVTPKNIRLRKRLLTENQRKRARNG</sequence>
<dbReference type="GO" id="GO:0010467">
    <property type="term" value="P:gene expression"/>
    <property type="evidence" value="ECO:0007669"/>
    <property type="project" value="UniProtKB-ARBA"/>
</dbReference>
<dbReference type="CDD" id="cd03710">
    <property type="entry name" value="BipA_TypA_C"/>
    <property type="match status" value="1"/>
</dbReference>
<dbReference type="InterPro" id="IPR027417">
    <property type="entry name" value="P-loop_NTPase"/>
</dbReference>
<dbReference type="FunFam" id="3.40.50.300:FF:000055">
    <property type="entry name" value="GTP-binding protein TypA"/>
    <property type="match status" value="1"/>
</dbReference>
<dbReference type="Gene3D" id="2.40.50.250">
    <property type="entry name" value="bipa protein"/>
    <property type="match status" value="1"/>
</dbReference>
<dbReference type="CDD" id="cd16263">
    <property type="entry name" value="BipA_III"/>
    <property type="match status" value="1"/>
</dbReference>
<dbReference type="GO" id="GO:0042254">
    <property type="term" value="P:ribosome biogenesis"/>
    <property type="evidence" value="ECO:0007669"/>
    <property type="project" value="UniProtKB-ARBA"/>
</dbReference>
<dbReference type="PANTHER" id="PTHR42908:SF8">
    <property type="entry name" value="TR-TYPE G DOMAIN-CONTAINING PROTEIN"/>
    <property type="match status" value="1"/>
</dbReference>
<feature type="domain" description="Tr-type G" evidence="1">
    <location>
        <begin position="3"/>
        <end position="198"/>
    </location>
</feature>
<reference evidence="2" key="1">
    <citation type="submission" date="2018-05" db="EMBL/GenBank/DDBJ databases">
        <authorList>
            <person name="Lanie J.A."/>
            <person name="Ng W.-L."/>
            <person name="Kazmierczak K.M."/>
            <person name="Andrzejewski T.M."/>
            <person name="Davidsen T.M."/>
            <person name="Wayne K.J."/>
            <person name="Tettelin H."/>
            <person name="Glass J.I."/>
            <person name="Rusch D."/>
            <person name="Podicherti R."/>
            <person name="Tsui H.-C.T."/>
            <person name="Winkler M.E."/>
        </authorList>
    </citation>
    <scope>NUCLEOTIDE SEQUENCE</scope>
</reference>
<dbReference type="SUPFAM" id="SSF54980">
    <property type="entry name" value="EF-G C-terminal domain-like"/>
    <property type="match status" value="2"/>
</dbReference>
<dbReference type="InterPro" id="IPR006298">
    <property type="entry name" value="BipA"/>
</dbReference>
<dbReference type="SUPFAM" id="SSF50447">
    <property type="entry name" value="Translation proteins"/>
    <property type="match status" value="1"/>
</dbReference>
<dbReference type="NCBIfam" id="TIGR01394">
    <property type="entry name" value="TypA_BipA"/>
    <property type="match status" value="1"/>
</dbReference>
<dbReference type="InterPro" id="IPR000640">
    <property type="entry name" value="EFG_V-like"/>
</dbReference>
<dbReference type="InterPro" id="IPR042116">
    <property type="entry name" value="TypA/BipA_C"/>
</dbReference>
<dbReference type="InterPro" id="IPR005225">
    <property type="entry name" value="Small_GTP-bd"/>
</dbReference>
<dbReference type="Pfam" id="PF03144">
    <property type="entry name" value="GTP_EFTU_D2"/>
    <property type="match status" value="1"/>
</dbReference>
<dbReference type="PROSITE" id="PS00301">
    <property type="entry name" value="G_TR_1"/>
    <property type="match status" value="1"/>
</dbReference>
<proteinExistence type="inferred from homology"/>
<dbReference type="PRINTS" id="PR00315">
    <property type="entry name" value="ELONGATNFCT"/>
</dbReference>
<gene>
    <name evidence="2" type="ORF">METZ01_LOCUS55874</name>
</gene>
<dbReference type="InterPro" id="IPR004161">
    <property type="entry name" value="EFTu-like_2"/>
</dbReference>
<dbReference type="Pfam" id="PF00009">
    <property type="entry name" value="GTP_EFTU"/>
    <property type="match status" value="1"/>
</dbReference>
<organism evidence="2">
    <name type="scientific">marine metagenome</name>
    <dbReference type="NCBI Taxonomy" id="408172"/>
    <lineage>
        <taxon>unclassified sequences</taxon>
        <taxon>metagenomes</taxon>
        <taxon>ecological metagenomes</taxon>
    </lineage>
</organism>
<dbReference type="AlphaFoldDB" id="A0A381SG02"/>
<dbReference type="InterPro" id="IPR035651">
    <property type="entry name" value="BipA_V"/>
</dbReference>
<dbReference type="Pfam" id="PF00679">
    <property type="entry name" value="EFG_C"/>
    <property type="match status" value="1"/>
</dbReference>
<dbReference type="HAMAP" id="MF_00849">
    <property type="entry name" value="BipA"/>
    <property type="match status" value="1"/>
</dbReference>
<dbReference type="FunFam" id="2.40.50.250:FF:000001">
    <property type="entry name" value="GTP-binding protein TypA"/>
    <property type="match status" value="1"/>
</dbReference>
<dbReference type="EMBL" id="UINC01003064">
    <property type="protein sequence ID" value="SVA03020.1"/>
    <property type="molecule type" value="Genomic_DNA"/>
</dbReference>
<dbReference type="GO" id="GO:0003924">
    <property type="term" value="F:GTPase activity"/>
    <property type="evidence" value="ECO:0007669"/>
    <property type="project" value="InterPro"/>
</dbReference>
<dbReference type="GO" id="GO:0005525">
    <property type="term" value="F:GTP binding"/>
    <property type="evidence" value="ECO:0007669"/>
    <property type="project" value="UniProtKB-KW"/>
</dbReference>
<accession>A0A381SG02</accession>
<dbReference type="InterPro" id="IPR035647">
    <property type="entry name" value="EFG_III/V"/>
</dbReference>
<dbReference type="Gene3D" id="3.30.70.870">
    <property type="entry name" value="Elongation Factor G (Translational Gtpase), domain 3"/>
    <property type="match status" value="1"/>
</dbReference>
<dbReference type="GO" id="GO:0009409">
    <property type="term" value="P:response to cold"/>
    <property type="evidence" value="ECO:0007669"/>
    <property type="project" value="UniProtKB-ARBA"/>
</dbReference>
<dbReference type="InterPro" id="IPR047042">
    <property type="entry name" value="BipA_II"/>
</dbReference>
<name>A0A381SG02_9ZZZZ</name>
<dbReference type="PROSITE" id="PS51722">
    <property type="entry name" value="G_TR_2"/>
    <property type="match status" value="1"/>
</dbReference>
<dbReference type="Gene3D" id="3.40.50.300">
    <property type="entry name" value="P-loop containing nucleotide triphosphate hydrolases"/>
    <property type="match status" value="1"/>
</dbReference>
<dbReference type="NCBIfam" id="TIGR00231">
    <property type="entry name" value="small_GTP"/>
    <property type="match status" value="1"/>
</dbReference>
<dbReference type="CDD" id="cd01891">
    <property type="entry name" value="TypA_BipA"/>
    <property type="match status" value="1"/>
</dbReference>
<dbReference type="FunFam" id="2.40.30.10:FF:000016">
    <property type="entry name" value="GTP-binding protein TypA"/>
    <property type="match status" value="1"/>
</dbReference>
<dbReference type="GO" id="GO:1990904">
    <property type="term" value="C:ribonucleoprotein complex"/>
    <property type="evidence" value="ECO:0007669"/>
    <property type="project" value="TreeGrafter"/>
</dbReference>
<dbReference type="InterPro" id="IPR031157">
    <property type="entry name" value="G_TR_CS"/>
</dbReference>
<dbReference type="SUPFAM" id="SSF52540">
    <property type="entry name" value="P-loop containing nucleoside triphosphate hydrolases"/>
    <property type="match status" value="1"/>
</dbReference>
<dbReference type="Pfam" id="PF21018">
    <property type="entry name" value="BipA_C"/>
    <property type="match status" value="1"/>
</dbReference>
<dbReference type="FunFam" id="3.30.70.240:FF:000002">
    <property type="entry name" value="GTP-binding protein TypA"/>
    <property type="match status" value="1"/>
</dbReference>
<protein>
    <recommendedName>
        <fullName evidence="1">Tr-type G domain-containing protein</fullName>
    </recommendedName>
</protein>
<evidence type="ECO:0000313" key="2">
    <source>
        <dbReference type="EMBL" id="SVA03020.1"/>
    </source>
</evidence>
<dbReference type="FunFam" id="3.30.70.870:FF:000003">
    <property type="entry name" value="GTP-binding protein TypA"/>
    <property type="match status" value="1"/>
</dbReference>
<dbReference type="GO" id="GO:0005829">
    <property type="term" value="C:cytosol"/>
    <property type="evidence" value="ECO:0007669"/>
    <property type="project" value="TreeGrafter"/>
</dbReference>
<dbReference type="CDD" id="cd03691">
    <property type="entry name" value="BipA_TypA_II"/>
    <property type="match status" value="1"/>
</dbReference>
<dbReference type="InterPro" id="IPR048876">
    <property type="entry name" value="BipA_C"/>
</dbReference>
<dbReference type="InterPro" id="IPR047041">
    <property type="entry name" value="BipA_GTP-bd_dom"/>
</dbReference>